<keyword evidence="7" id="KW-0653">Protein transport</keyword>
<dbReference type="Pfam" id="PF02064">
    <property type="entry name" value="MAS20"/>
    <property type="match status" value="1"/>
</dbReference>
<keyword evidence="5 11" id="KW-0812">Transmembrane</keyword>
<dbReference type="Ensembl" id="ENSOMET00000005093.1">
    <property type="protein sequence ID" value="ENSOMEP00000006865.1"/>
    <property type="gene ID" value="ENSOMEG00000007937.1"/>
</dbReference>
<reference evidence="12" key="1">
    <citation type="submission" date="2025-08" db="UniProtKB">
        <authorList>
            <consortium name="Ensembl"/>
        </authorList>
    </citation>
    <scope>IDENTIFICATION</scope>
</reference>
<dbReference type="Proteomes" id="UP000261560">
    <property type="component" value="Unplaced"/>
</dbReference>
<evidence type="ECO:0000313" key="13">
    <source>
        <dbReference type="Proteomes" id="UP000261560"/>
    </source>
</evidence>
<keyword evidence="10 11" id="KW-0472">Membrane</keyword>
<name>A0A3B3BN20_ORYME</name>
<dbReference type="GO" id="GO:0008320">
    <property type="term" value="F:protein transmembrane transporter activity"/>
    <property type="evidence" value="ECO:0007669"/>
    <property type="project" value="TreeGrafter"/>
</dbReference>
<evidence type="ECO:0000256" key="6">
    <source>
        <dbReference type="ARBA" id="ARBA00022787"/>
    </source>
</evidence>
<keyword evidence="3" id="KW-0813">Transport</keyword>
<comment type="similarity">
    <text evidence="2">Belongs to the Tom20 family.</text>
</comment>
<evidence type="ECO:0000256" key="1">
    <source>
        <dbReference type="ARBA" id="ARBA00004572"/>
    </source>
</evidence>
<dbReference type="PANTHER" id="PTHR12430">
    <property type="entry name" value="MITOCHONDRIAL IMPORT RECEPTOR SUBUNIT TOM20"/>
    <property type="match status" value="1"/>
</dbReference>
<keyword evidence="9" id="KW-0496">Mitochondrion</keyword>
<dbReference type="GO" id="GO:0030150">
    <property type="term" value="P:protein import into mitochondrial matrix"/>
    <property type="evidence" value="ECO:0007669"/>
    <property type="project" value="TreeGrafter"/>
</dbReference>
<dbReference type="PRINTS" id="PR01989">
    <property type="entry name" value="EUOM20RECPTR"/>
</dbReference>
<comment type="subcellular location">
    <subcellularLocation>
        <location evidence="1">Mitochondrion outer membrane</location>
        <topology evidence="1">Single-pass membrane protein</topology>
    </subcellularLocation>
</comment>
<evidence type="ECO:0000256" key="2">
    <source>
        <dbReference type="ARBA" id="ARBA00005792"/>
    </source>
</evidence>
<keyword evidence="6" id="KW-1000">Mitochondrion outer membrane</keyword>
<proteinExistence type="inferred from homology"/>
<dbReference type="FunFam" id="1.20.960.10:FF:000001">
    <property type="entry name" value="Mitochondrial import receptor subunit TOM20 homolog"/>
    <property type="match status" value="1"/>
</dbReference>
<dbReference type="Gene3D" id="1.20.960.10">
    <property type="entry name" value="Mitochondrial outer membrane translocase complex, subunit Tom20 domain"/>
    <property type="match status" value="1"/>
</dbReference>
<dbReference type="GeneTree" id="ENSGT00390000011698"/>
<dbReference type="GO" id="GO:0006605">
    <property type="term" value="P:protein targeting"/>
    <property type="evidence" value="ECO:0007669"/>
    <property type="project" value="InterPro"/>
</dbReference>
<dbReference type="GO" id="GO:0016031">
    <property type="term" value="P:tRNA import into mitochondrion"/>
    <property type="evidence" value="ECO:0007669"/>
    <property type="project" value="TreeGrafter"/>
</dbReference>
<dbReference type="GO" id="GO:0006886">
    <property type="term" value="P:intracellular protein transport"/>
    <property type="evidence" value="ECO:0007669"/>
    <property type="project" value="InterPro"/>
</dbReference>
<feature type="transmembrane region" description="Helical" evidence="11">
    <location>
        <begin position="17"/>
        <end position="37"/>
    </location>
</feature>
<evidence type="ECO:0000256" key="11">
    <source>
        <dbReference type="SAM" id="Phobius"/>
    </source>
</evidence>
<evidence type="ECO:0000256" key="3">
    <source>
        <dbReference type="ARBA" id="ARBA00022448"/>
    </source>
</evidence>
<evidence type="ECO:0000256" key="7">
    <source>
        <dbReference type="ARBA" id="ARBA00022927"/>
    </source>
</evidence>
<accession>A0A3B3BN20</accession>
<dbReference type="InterPro" id="IPR023392">
    <property type="entry name" value="Tom20_dom_sf"/>
</dbReference>
<evidence type="ECO:0000256" key="8">
    <source>
        <dbReference type="ARBA" id="ARBA00022989"/>
    </source>
</evidence>
<dbReference type="InterPro" id="IPR022422">
    <property type="entry name" value="MAS20_rcpt_metazoan"/>
</dbReference>
<evidence type="ECO:0000256" key="4">
    <source>
        <dbReference type="ARBA" id="ARBA00022553"/>
    </source>
</evidence>
<dbReference type="SUPFAM" id="SSF47157">
    <property type="entry name" value="Mitochondrial import receptor subunit Tom20"/>
    <property type="match status" value="1"/>
</dbReference>
<protein>
    <submittedName>
        <fullName evidence="12">Translocase of outer mitochondrial membrane 20b</fullName>
    </submittedName>
</protein>
<evidence type="ECO:0000256" key="9">
    <source>
        <dbReference type="ARBA" id="ARBA00023128"/>
    </source>
</evidence>
<evidence type="ECO:0000256" key="10">
    <source>
        <dbReference type="ARBA" id="ARBA00023136"/>
    </source>
</evidence>
<dbReference type="AlphaFoldDB" id="A0A3B3BN20"/>
<dbReference type="PRINTS" id="PR00351">
    <property type="entry name" value="OM20RECEPTOR"/>
</dbReference>
<evidence type="ECO:0000313" key="12">
    <source>
        <dbReference type="Ensembl" id="ENSOMEP00000006865.1"/>
    </source>
</evidence>
<dbReference type="GO" id="GO:0005742">
    <property type="term" value="C:mitochondrial outer membrane translocase complex"/>
    <property type="evidence" value="ECO:0007669"/>
    <property type="project" value="InterPro"/>
</dbReference>
<evidence type="ECO:0000256" key="5">
    <source>
        <dbReference type="ARBA" id="ARBA00022692"/>
    </source>
</evidence>
<dbReference type="PANTHER" id="PTHR12430:SF0">
    <property type="entry name" value="TRANSLOCASE OF OUTER MITOCHONDRIAL MEMBRANE 20"/>
    <property type="match status" value="1"/>
</dbReference>
<organism evidence="12 13">
    <name type="scientific">Oryzias melastigma</name>
    <name type="common">Marine medaka</name>
    <dbReference type="NCBI Taxonomy" id="30732"/>
    <lineage>
        <taxon>Eukaryota</taxon>
        <taxon>Metazoa</taxon>
        <taxon>Chordata</taxon>
        <taxon>Craniata</taxon>
        <taxon>Vertebrata</taxon>
        <taxon>Euteleostomi</taxon>
        <taxon>Actinopterygii</taxon>
        <taxon>Neopterygii</taxon>
        <taxon>Teleostei</taxon>
        <taxon>Neoteleostei</taxon>
        <taxon>Acanthomorphata</taxon>
        <taxon>Ovalentaria</taxon>
        <taxon>Atherinomorphae</taxon>
        <taxon>Beloniformes</taxon>
        <taxon>Adrianichthyidae</taxon>
        <taxon>Oryziinae</taxon>
        <taxon>Oryzias</taxon>
    </lineage>
</organism>
<dbReference type="GO" id="GO:0030943">
    <property type="term" value="F:mitochondrion targeting sequence binding"/>
    <property type="evidence" value="ECO:0007669"/>
    <property type="project" value="TreeGrafter"/>
</dbReference>
<dbReference type="InterPro" id="IPR002056">
    <property type="entry name" value="MAS20"/>
</dbReference>
<keyword evidence="13" id="KW-1185">Reference proteome</keyword>
<keyword evidence="4" id="KW-0597">Phosphoprotein</keyword>
<keyword evidence="8 11" id="KW-1133">Transmembrane helix</keyword>
<sequence length="141" mass="15797">NVIYTKPTFLTSDRTELKLSCSSFIVYILYVFLCVLGRRKQKAAKERAGLSKLPDLKDAEAVQKFFLEEIQLGEELLAQGDYENGVDHLTNAIAVCGQPQQLLQVLQQTLPPPVFQMLLTKLPSISQRIVSAQSLSEDDIE</sequence>
<reference evidence="12" key="2">
    <citation type="submission" date="2025-09" db="UniProtKB">
        <authorList>
            <consortium name="Ensembl"/>
        </authorList>
    </citation>
    <scope>IDENTIFICATION</scope>
</reference>